<dbReference type="EMBL" id="CP049742">
    <property type="protein sequence ID" value="QPC47638.1"/>
    <property type="molecule type" value="Genomic_DNA"/>
</dbReference>
<reference evidence="2 3" key="1">
    <citation type="submission" date="2019-07" db="EMBL/GenBank/DDBJ databases">
        <title>Genome sequence of 2 isolates from Red Sea Mangroves.</title>
        <authorList>
            <person name="Sefrji F."/>
            <person name="Michoud G."/>
            <person name="Merlino G."/>
            <person name="Daffonchio D."/>
        </authorList>
    </citation>
    <scope>NUCLEOTIDE SEQUENCE [LARGE SCALE GENOMIC DNA]</scope>
    <source>
        <strain evidence="2 3">R1DC41</strain>
    </source>
</reference>
<evidence type="ECO:0000256" key="1">
    <source>
        <dbReference type="SAM" id="Phobius"/>
    </source>
</evidence>
<dbReference type="AlphaFoldDB" id="A0A7S8CD81"/>
<dbReference type="Proteomes" id="UP000593626">
    <property type="component" value="Chromosome"/>
</dbReference>
<gene>
    <name evidence="2" type="ORF">G8O30_12085</name>
</gene>
<dbReference type="KEGG" id="mcui:G8O30_12085"/>
<keyword evidence="1" id="KW-0472">Membrane</keyword>
<organism evidence="2 3">
    <name type="scientific">Mangrovibacillus cuniculi</name>
    <dbReference type="NCBI Taxonomy" id="2593652"/>
    <lineage>
        <taxon>Bacteria</taxon>
        <taxon>Bacillati</taxon>
        <taxon>Bacillota</taxon>
        <taxon>Bacilli</taxon>
        <taxon>Bacillales</taxon>
        <taxon>Bacillaceae</taxon>
        <taxon>Mangrovibacillus</taxon>
    </lineage>
</organism>
<keyword evidence="3" id="KW-1185">Reference proteome</keyword>
<name>A0A7S8CD81_9BACI</name>
<dbReference type="RefSeq" id="WP_239672313.1">
    <property type="nucleotide sequence ID" value="NZ_CP049742.1"/>
</dbReference>
<feature type="transmembrane region" description="Helical" evidence="1">
    <location>
        <begin position="97"/>
        <end position="117"/>
    </location>
</feature>
<keyword evidence="1" id="KW-0812">Transmembrane</keyword>
<protein>
    <submittedName>
        <fullName evidence="2">Uncharacterized protein</fullName>
    </submittedName>
</protein>
<accession>A0A7S8CD81</accession>
<sequence>MGDLLSGKEKDDQMEPVNSLSTKDTILGCLATVLIGIFGLSVILLIFWGPGLFKDHIIKPDEAIFISGQYNLSLLVMIFIILWIFACIYWVRGVKRFLTFMTVPFTAYILLFFNYHIGVLEGIHKNSYFQLTSSFVEWGEMDEVAFIPDYTTGRKETTFNIKLVYMVDKKSYWVDSVNLEDLLRLKELLEQQGDVPVFIYPLDKGDLSKLEDVREENNEYYKRILDFIEVKDIRKYPKEHILVNESFY</sequence>
<proteinExistence type="predicted"/>
<evidence type="ECO:0000313" key="2">
    <source>
        <dbReference type="EMBL" id="QPC47638.1"/>
    </source>
</evidence>
<keyword evidence="1" id="KW-1133">Transmembrane helix</keyword>
<feature type="transmembrane region" description="Helical" evidence="1">
    <location>
        <begin position="25"/>
        <end position="49"/>
    </location>
</feature>
<feature type="transmembrane region" description="Helical" evidence="1">
    <location>
        <begin position="70"/>
        <end position="91"/>
    </location>
</feature>
<evidence type="ECO:0000313" key="3">
    <source>
        <dbReference type="Proteomes" id="UP000593626"/>
    </source>
</evidence>